<keyword evidence="11" id="KW-1185">Reference proteome</keyword>
<dbReference type="OrthoDB" id="5137249at2"/>
<dbReference type="InterPro" id="IPR003838">
    <property type="entry name" value="ABC3_permease_C"/>
</dbReference>
<dbReference type="Proteomes" id="UP000004893">
    <property type="component" value="Unassembled WGS sequence"/>
</dbReference>
<reference evidence="10" key="2">
    <citation type="submission" date="2013-06" db="EMBL/GenBank/DDBJ databases">
        <title>Draft genome sequence of Clostridium hylemonae (DSM 15053).</title>
        <authorList>
            <person name="Sudarsanam P."/>
            <person name="Ley R."/>
            <person name="Guruge J."/>
            <person name="Turnbaugh P.J."/>
            <person name="Mahowald M."/>
            <person name="Liep D."/>
            <person name="Gordon J."/>
        </authorList>
    </citation>
    <scope>NUCLEOTIDE SEQUENCE</scope>
    <source>
        <strain evidence="10">DSM 15053</strain>
    </source>
</reference>
<evidence type="ECO:0000256" key="5">
    <source>
        <dbReference type="ARBA" id="ARBA00023136"/>
    </source>
</evidence>
<comment type="similarity">
    <text evidence="6">Belongs to the ABC-4 integral membrane protein family.</text>
</comment>
<dbReference type="AlphaFoldDB" id="C0C4X3"/>
<dbReference type="eggNOG" id="COG0577">
    <property type="taxonomic scope" value="Bacteria"/>
</dbReference>
<dbReference type="GO" id="GO:0022857">
    <property type="term" value="F:transmembrane transporter activity"/>
    <property type="evidence" value="ECO:0007669"/>
    <property type="project" value="TreeGrafter"/>
</dbReference>
<sequence>MVMLTKKMLRDIHRNKVQFMAIFLMMFVGCFLFSGITGEWRGLEEHFQTYIDEQNMADMWTYGDLTGRDIDKIRNDVRINEAEGRMVLPMVPAGNKESTLQCYMAQSSHISKLYVKKGIAYDSSKKGIWLDALYARENSYKVGGQIELDYKDMEIKGEILGLVYSPEYIYGASEGEMMPEHKNTGFAWISPKLLPAGVPLHYNEAAVITAGVQRKQIIQDILGEKEVKTIVRAEHPAISMVKDEIKQHQTIGTAFSAAFLLIAVMIVMTTMHRMLKNEKMQIGILKALGFTKKKLILHYLSHNAFICLTGALGGFICGYRFLPGLIYKFMRQMYVIPVWGGYLPPVYYLLPLGCTVFCVLISFFICRRYLKPNAADILYTDMPFAGGKQFPGTMELLGFAGRWNLRDIARNRLRSFMSLCGVLGCTALLFCAFALYDTFVNLSDWTFTKQQNYECKITDLPEEKGQKELLAMTDGEYLMESSASILTGGTSGEGADRERGKKGEKEVALTVSESTRYLKLAENLDTFTAVDGGVALSKKTADSLGIRKGGFLTWKPAGGTSYICSEVKAIVRTPLSQGIIMQRSDYEAAGQVYKPTAVIGKEPANGFGTYEEQCSISHQRELVEGVDSMMDGMVMMIMLLVLGAVILGSVMLYNLGILSYMERYREFATMKVLGFADKKIRKIMIQQNVWLSALGILLGMPAGYGLLYYLLSTIPESMDVPVFIRTASWLLSAAGTLALSFVVSRVVSRKIPRINMVEALKQM</sequence>
<keyword evidence="5 8" id="KW-0472">Membrane</keyword>
<feature type="transmembrane region" description="Helical" evidence="8">
    <location>
        <begin position="254"/>
        <end position="275"/>
    </location>
</feature>
<feature type="transmembrane region" description="Helical" evidence="8">
    <location>
        <begin position="296"/>
        <end position="322"/>
    </location>
</feature>
<evidence type="ECO:0000256" key="2">
    <source>
        <dbReference type="ARBA" id="ARBA00022475"/>
    </source>
</evidence>
<dbReference type="HOGENOM" id="CLU_005531_2_1_9"/>
<keyword evidence="3 8" id="KW-0812">Transmembrane</keyword>
<dbReference type="EMBL" id="ABYI02000036">
    <property type="protein sequence ID" value="EEG72741.1"/>
    <property type="molecule type" value="Genomic_DNA"/>
</dbReference>
<accession>C0C4X3</accession>
<feature type="region of interest" description="Disordered" evidence="7">
    <location>
        <begin position="487"/>
        <end position="506"/>
    </location>
</feature>
<feature type="domain" description="ABC3 transporter permease C-terminal" evidence="9">
    <location>
        <begin position="639"/>
        <end position="755"/>
    </location>
</feature>
<name>C0C4X3_9FIRM</name>
<keyword evidence="4 8" id="KW-1133">Transmembrane helix</keyword>
<evidence type="ECO:0000256" key="4">
    <source>
        <dbReference type="ARBA" id="ARBA00022989"/>
    </source>
</evidence>
<evidence type="ECO:0000256" key="7">
    <source>
        <dbReference type="SAM" id="MobiDB-lite"/>
    </source>
</evidence>
<dbReference type="STRING" id="553973.CLOHYLEM_07139"/>
<feature type="transmembrane region" description="Helical" evidence="8">
    <location>
        <begin position="722"/>
        <end position="743"/>
    </location>
</feature>
<reference evidence="10" key="1">
    <citation type="submission" date="2009-02" db="EMBL/GenBank/DDBJ databases">
        <authorList>
            <person name="Fulton L."/>
            <person name="Clifton S."/>
            <person name="Fulton B."/>
            <person name="Xu J."/>
            <person name="Minx P."/>
            <person name="Pepin K.H."/>
            <person name="Johnson M."/>
            <person name="Bhonagiri V."/>
            <person name="Nash W.E."/>
            <person name="Mardis E.R."/>
            <person name="Wilson R.K."/>
        </authorList>
    </citation>
    <scope>NUCLEOTIDE SEQUENCE [LARGE SCALE GENOMIC DNA]</scope>
    <source>
        <strain evidence="10">DSM 15053</strain>
    </source>
</reference>
<evidence type="ECO:0000313" key="10">
    <source>
        <dbReference type="EMBL" id="EEG72741.1"/>
    </source>
</evidence>
<dbReference type="InterPro" id="IPR050250">
    <property type="entry name" value="Macrolide_Exporter_MacB"/>
</dbReference>
<evidence type="ECO:0000259" key="9">
    <source>
        <dbReference type="Pfam" id="PF02687"/>
    </source>
</evidence>
<evidence type="ECO:0000313" key="11">
    <source>
        <dbReference type="Proteomes" id="UP000004893"/>
    </source>
</evidence>
<feature type="domain" description="ABC3 transporter permease C-terminal" evidence="9">
    <location>
        <begin position="254"/>
        <end position="373"/>
    </location>
</feature>
<dbReference type="PROSITE" id="PS51257">
    <property type="entry name" value="PROKAR_LIPOPROTEIN"/>
    <property type="match status" value="1"/>
</dbReference>
<gene>
    <name evidence="10" type="ORF">CLOHYLEM_07139</name>
</gene>
<feature type="transmembrane region" description="Helical" evidence="8">
    <location>
        <begin position="689"/>
        <end position="710"/>
    </location>
</feature>
<feature type="transmembrane region" description="Helical" evidence="8">
    <location>
        <begin position="416"/>
        <end position="436"/>
    </location>
</feature>
<feature type="transmembrane region" description="Helical" evidence="8">
    <location>
        <begin position="633"/>
        <end position="655"/>
    </location>
</feature>
<proteinExistence type="inferred from homology"/>
<protein>
    <submittedName>
        <fullName evidence="10">Efflux ABC transporter, permease protein</fullName>
    </submittedName>
</protein>
<dbReference type="GO" id="GO:0005886">
    <property type="term" value="C:plasma membrane"/>
    <property type="evidence" value="ECO:0007669"/>
    <property type="project" value="UniProtKB-SubCell"/>
</dbReference>
<feature type="compositionally biased region" description="Basic and acidic residues" evidence="7">
    <location>
        <begin position="494"/>
        <end position="506"/>
    </location>
</feature>
<feature type="transmembrane region" description="Helical" evidence="8">
    <location>
        <begin position="342"/>
        <end position="365"/>
    </location>
</feature>
<evidence type="ECO:0000256" key="8">
    <source>
        <dbReference type="SAM" id="Phobius"/>
    </source>
</evidence>
<evidence type="ECO:0000256" key="6">
    <source>
        <dbReference type="ARBA" id="ARBA00038076"/>
    </source>
</evidence>
<organism evidence="10 11">
    <name type="scientific">[Clostridium] hylemonae DSM 15053</name>
    <dbReference type="NCBI Taxonomy" id="553973"/>
    <lineage>
        <taxon>Bacteria</taxon>
        <taxon>Bacillati</taxon>
        <taxon>Bacillota</taxon>
        <taxon>Clostridia</taxon>
        <taxon>Lachnospirales</taxon>
        <taxon>Lachnospiraceae</taxon>
    </lineage>
</organism>
<comment type="subcellular location">
    <subcellularLocation>
        <location evidence="1">Cell membrane</location>
        <topology evidence="1">Multi-pass membrane protein</topology>
    </subcellularLocation>
</comment>
<evidence type="ECO:0000256" key="1">
    <source>
        <dbReference type="ARBA" id="ARBA00004651"/>
    </source>
</evidence>
<keyword evidence="2" id="KW-1003">Cell membrane</keyword>
<dbReference type="Pfam" id="PF02687">
    <property type="entry name" value="FtsX"/>
    <property type="match status" value="2"/>
</dbReference>
<comment type="caution">
    <text evidence="10">The sequence shown here is derived from an EMBL/GenBank/DDBJ whole genome shotgun (WGS) entry which is preliminary data.</text>
</comment>
<evidence type="ECO:0000256" key="3">
    <source>
        <dbReference type="ARBA" id="ARBA00022692"/>
    </source>
</evidence>
<dbReference type="PANTHER" id="PTHR30572">
    <property type="entry name" value="MEMBRANE COMPONENT OF TRANSPORTER-RELATED"/>
    <property type="match status" value="1"/>
</dbReference>
<dbReference type="PANTHER" id="PTHR30572:SF4">
    <property type="entry name" value="ABC TRANSPORTER PERMEASE YTRF"/>
    <property type="match status" value="1"/>
</dbReference>